<evidence type="ECO:0000256" key="1">
    <source>
        <dbReference type="ARBA" id="ARBA00022723"/>
    </source>
</evidence>
<evidence type="ECO:0000256" key="4">
    <source>
        <dbReference type="PROSITE-ProRule" id="PRU00134"/>
    </source>
</evidence>
<gene>
    <name evidence="6" type="ORF">MNOR_LOCUS35323</name>
</gene>
<proteinExistence type="predicted"/>
<dbReference type="InterPro" id="IPR002893">
    <property type="entry name" value="Znf_MYND"/>
</dbReference>
<organism evidence="6 7">
    <name type="scientific">Meganyctiphanes norvegica</name>
    <name type="common">Northern krill</name>
    <name type="synonym">Thysanopoda norvegica</name>
    <dbReference type="NCBI Taxonomy" id="48144"/>
    <lineage>
        <taxon>Eukaryota</taxon>
        <taxon>Metazoa</taxon>
        <taxon>Ecdysozoa</taxon>
        <taxon>Arthropoda</taxon>
        <taxon>Crustacea</taxon>
        <taxon>Multicrustacea</taxon>
        <taxon>Malacostraca</taxon>
        <taxon>Eumalacostraca</taxon>
        <taxon>Eucarida</taxon>
        <taxon>Euphausiacea</taxon>
        <taxon>Euphausiidae</taxon>
        <taxon>Meganyctiphanes</taxon>
    </lineage>
</organism>
<dbReference type="InterPro" id="IPR046824">
    <property type="entry name" value="Mss51-like_C"/>
</dbReference>
<comment type="caution">
    <text evidence="6">The sequence shown here is derived from an EMBL/GenBank/DDBJ whole genome shotgun (WGS) entry which is preliminary data.</text>
</comment>
<evidence type="ECO:0000259" key="5">
    <source>
        <dbReference type="PROSITE" id="PS50865"/>
    </source>
</evidence>
<dbReference type="Proteomes" id="UP001497623">
    <property type="component" value="Unassembled WGS sequence"/>
</dbReference>
<dbReference type="GO" id="GO:0008270">
    <property type="term" value="F:zinc ion binding"/>
    <property type="evidence" value="ECO:0007669"/>
    <property type="project" value="UniProtKB-KW"/>
</dbReference>
<evidence type="ECO:0000313" key="7">
    <source>
        <dbReference type="Proteomes" id="UP001497623"/>
    </source>
</evidence>
<keyword evidence="1" id="KW-0479">Metal-binding</keyword>
<name>A0AAV2SEK2_MEGNR</name>
<feature type="domain" description="MYND-type" evidence="5">
    <location>
        <begin position="39"/>
        <end position="80"/>
    </location>
</feature>
<dbReference type="PROSITE" id="PS01360">
    <property type="entry name" value="ZF_MYND_1"/>
    <property type="match status" value="1"/>
</dbReference>
<dbReference type="PANTHER" id="PTHR28069:SF2">
    <property type="entry name" value="GH20023P"/>
    <property type="match status" value="1"/>
</dbReference>
<evidence type="ECO:0000256" key="3">
    <source>
        <dbReference type="ARBA" id="ARBA00022833"/>
    </source>
</evidence>
<dbReference type="Pfam" id="PF01753">
    <property type="entry name" value="zf-MYND"/>
    <property type="match status" value="1"/>
</dbReference>
<dbReference type="PROSITE" id="PS50865">
    <property type="entry name" value="ZF_MYND_2"/>
    <property type="match status" value="1"/>
</dbReference>
<reference evidence="6 7" key="1">
    <citation type="submission" date="2024-05" db="EMBL/GenBank/DDBJ databases">
        <authorList>
            <person name="Wallberg A."/>
        </authorList>
    </citation>
    <scope>NUCLEOTIDE SEQUENCE [LARGE SCALE GENOMIC DNA]</scope>
</reference>
<keyword evidence="3" id="KW-0862">Zinc</keyword>
<accession>A0AAV2SEK2</accession>
<keyword evidence="2 4" id="KW-0863">Zinc-finger</keyword>
<evidence type="ECO:0000256" key="2">
    <source>
        <dbReference type="ARBA" id="ARBA00022771"/>
    </source>
</evidence>
<feature type="non-terminal residue" evidence="6">
    <location>
        <position position="488"/>
    </location>
</feature>
<sequence>MSKVLSFNNAATVPIFIKEIELFSQRETLFEKEFFPGACFTCAKMSTDKFLLHRCAGCQLVSYCNKKCQKTNWSHHKILCKIFPVENGKSVIVRKAESASKDYTKFVYSMQELQFCVLQQYRLKFMQASRSGLKDDISINWRKPEYGENGVDKLFLRRNCNSCDEVRPQKLFHCRCCAVSYCSTEHLIQDTTHWFQECDPFYACAMANWYLTTHQQLKIPKGLLKYASLDNGLKFEKVSKLFKYLVDKSLEMVVNLVNERLAFPLTIHHALKKLKLGDEGKTISKITSLSIHIVHGTPMLDPRMWEFLLHQLPNLIELNLTFIGHDMKLYNKFNSCLPVERCSDCKGKHRVITYNIQPMQYHEYFSSDDYVQPDVVAVFNIMDELYSTCRQKSSGGYKPACLSCINYMHTERNIGKANDFTSQRDMTYNKHTIVILTSCEEESLKACIQKFNASRPIKLLLPVQENPVRGFSTVRKLQMVNINHYICC</sequence>
<dbReference type="Gene3D" id="6.10.140.2220">
    <property type="match status" value="1"/>
</dbReference>
<dbReference type="AlphaFoldDB" id="A0AAV2SEK2"/>
<dbReference type="Pfam" id="PF20179">
    <property type="entry name" value="MSS51_C"/>
    <property type="match status" value="1"/>
</dbReference>
<protein>
    <recommendedName>
        <fullName evidence="5">MYND-type domain-containing protein</fullName>
    </recommendedName>
</protein>
<dbReference type="EMBL" id="CAXKWB010058240">
    <property type="protein sequence ID" value="CAL4180521.1"/>
    <property type="molecule type" value="Genomic_DNA"/>
</dbReference>
<dbReference type="PANTHER" id="PTHR28069">
    <property type="entry name" value="GH20023P"/>
    <property type="match status" value="1"/>
</dbReference>
<dbReference type="SUPFAM" id="SSF144232">
    <property type="entry name" value="HIT/MYND zinc finger-like"/>
    <property type="match status" value="1"/>
</dbReference>
<evidence type="ECO:0000313" key="6">
    <source>
        <dbReference type="EMBL" id="CAL4180521.1"/>
    </source>
</evidence>
<keyword evidence="7" id="KW-1185">Reference proteome</keyword>